<proteinExistence type="predicted"/>
<protein>
    <recommendedName>
        <fullName evidence="4">Zinc ribbon domain-containing protein</fullName>
    </recommendedName>
</protein>
<accession>A0A100VMC3</accession>
<evidence type="ECO:0000256" key="1">
    <source>
        <dbReference type="SAM" id="Phobius"/>
    </source>
</evidence>
<evidence type="ECO:0000313" key="2">
    <source>
        <dbReference type="EMBL" id="GAS82531.1"/>
    </source>
</evidence>
<name>A0A100VMC3_PAEAM</name>
<organism evidence="2 3">
    <name type="scientific">Paenibacillus amylolyticus</name>
    <dbReference type="NCBI Taxonomy" id="1451"/>
    <lineage>
        <taxon>Bacteria</taxon>
        <taxon>Bacillati</taxon>
        <taxon>Bacillota</taxon>
        <taxon>Bacilli</taxon>
        <taxon>Bacillales</taxon>
        <taxon>Paenibacillaceae</taxon>
        <taxon>Paenibacillus</taxon>
    </lineage>
</organism>
<comment type="caution">
    <text evidence="2">The sequence shown here is derived from an EMBL/GenBank/DDBJ whole genome shotgun (WGS) entry which is preliminary data.</text>
</comment>
<reference evidence="3" key="2">
    <citation type="submission" date="2016-01" db="EMBL/GenBank/DDBJ databases">
        <title>Draft Genome Sequence of Paenibacillus amylolyticus Heshi-A3 that Was Isolated from Fermented Rice Bran with Aging Salted Mackerel, Which Was Named Heshiko as Traditional Fermented Seafood in Japan.</title>
        <authorList>
            <person name="Akuzawa S."/>
            <person name="Nakagawa J."/>
            <person name="Kanekatsu T."/>
            <person name="Kubota E."/>
            <person name="Ohtake R."/>
            <person name="Suzuki T."/>
            <person name="Kanesaki Y."/>
        </authorList>
    </citation>
    <scope>NUCLEOTIDE SEQUENCE [LARGE SCALE GENOMIC DNA]</scope>
    <source>
        <strain evidence="3">Heshi-A3</strain>
    </source>
</reference>
<evidence type="ECO:0008006" key="4">
    <source>
        <dbReference type="Google" id="ProtNLM"/>
    </source>
</evidence>
<dbReference type="RefSeq" id="WP_062835061.1">
    <property type="nucleotide sequence ID" value="NZ_BCNV01000001.1"/>
</dbReference>
<reference evidence="2 3" key="1">
    <citation type="journal article" date="2016" name="Genome Announc.">
        <title>Draft Genome Sequence of Paenibacillus amylolyticus Heshi-A3, Isolated from Fermented Rice Bran in a Japanese Fermented Seafood Dish.</title>
        <authorList>
            <person name="Akuzawa S."/>
            <person name="Nagaoka J."/>
            <person name="Kanekatsu M."/>
            <person name="Kubota E."/>
            <person name="Ohtake R."/>
            <person name="Suzuki T."/>
            <person name="Kanesaki Y."/>
        </authorList>
    </citation>
    <scope>NUCLEOTIDE SEQUENCE [LARGE SCALE GENOMIC DNA]</scope>
    <source>
        <strain evidence="2 3">Heshi-A3</strain>
    </source>
</reference>
<sequence length="163" mass="18670">MLRKLFGLFFMFYAIAIPIRLLMEENILDQLNIVLVVEIIIVEFLFLFFGIKLLRKKRVKKKHVPERKFYGGDYGGHLDRESANPHTYASYNSNTVSYSSHNTINYTEINFSDKENVEEKVEQKVEEPQRPISVSCPGCGAKAKVLPKHSTDCEYCGTTVVAT</sequence>
<feature type="transmembrane region" description="Helical" evidence="1">
    <location>
        <begin position="32"/>
        <end position="54"/>
    </location>
</feature>
<keyword evidence="1" id="KW-0472">Membrane</keyword>
<dbReference type="Proteomes" id="UP000069697">
    <property type="component" value="Unassembled WGS sequence"/>
</dbReference>
<evidence type="ECO:0000313" key="3">
    <source>
        <dbReference type="Proteomes" id="UP000069697"/>
    </source>
</evidence>
<keyword evidence="1" id="KW-0812">Transmembrane</keyword>
<dbReference type="AlphaFoldDB" id="A0A100VMC3"/>
<dbReference type="EMBL" id="BCNV01000001">
    <property type="protein sequence ID" value="GAS82531.1"/>
    <property type="molecule type" value="Genomic_DNA"/>
</dbReference>
<gene>
    <name evidence="2" type="ORF">PAHA3_2605</name>
</gene>
<keyword evidence="1" id="KW-1133">Transmembrane helix</keyword>